<feature type="transmembrane region" description="Helical" evidence="5">
    <location>
        <begin position="133"/>
        <end position="150"/>
    </location>
</feature>
<keyword evidence="3 5" id="KW-1133">Transmembrane helix</keyword>
<protein>
    <submittedName>
        <fullName evidence="6">APC family permease</fullName>
    </submittedName>
</protein>
<feature type="transmembrane region" description="Helical" evidence="5">
    <location>
        <begin position="162"/>
        <end position="183"/>
    </location>
</feature>
<sequence length="518" mass="54249">MDKAPPARFRRSLSRLDLTMIGFGSIFGSGWLFAAAHVSAIAGPASLISWVIAGLAVLLLGFVYCELGAALPLAGGVVRYPEWSHGKLTGFLMGLVTTIAFSSLISIEIVAARQYAGAWIPGLTRDTGGDPTLAGWLLQLVVLGALFLVNRAGIGTFALVNNIVTLFKFCVPALVAVMLLAHLHPANFSAHGFAPGGSIGVEAAISTGGIIFAYLGLTPIVSVASEARDPQRTIPFALIASVLLSMLVYVLLQAAFVGSVPASLIAGGWAGLDAKLSLPFHDIAVALGLVWLGTLVVSDAILSPSGTANVYMSATPRILYAWSKSGTFFGRFARVEASSGVPGPALWLTFALAAFWTLPFPSWQALIGVVSSALMMSYALAPISAAALRRTAPDLHRPFRVRGFSVLAPASFVIASLIVFWTGWTVLSWLLAIQLLACIGFAGWRRSRNQPTGLGNAAWLLVWLAGLMLLSSLGSFGGSLLIPHPADDVVVAVFSLLIYVWGARSGIASPALPVDGDA</sequence>
<proteinExistence type="predicted"/>
<dbReference type="InterPro" id="IPR052962">
    <property type="entry name" value="AA_Transporter_AGT"/>
</dbReference>
<evidence type="ECO:0000313" key="6">
    <source>
        <dbReference type="EMBL" id="QKE92341.1"/>
    </source>
</evidence>
<dbReference type="PANTHER" id="PTHR47547:SF1">
    <property type="entry name" value="ASPARTATE-PROTON SYMPORTER"/>
    <property type="match status" value="1"/>
</dbReference>
<dbReference type="InterPro" id="IPR002293">
    <property type="entry name" value="AA/rel_permease1"/>
</dbReference>
<reference evidence="6 7" key="1">
    <citation type="journal article" date="2014" name="World J. Microbiol. Biotechnol.">
        <title>Biodiversity and physiological characteristics of Antarctic and Arctic lichens-associated bacteria.</title>
        <authorList>
            <person name="Lee Y.M."/>
            <person name="Kim E.H."/>
            <person name="Lee H.K."/>
            <person name="Hong S.G."/>
        </authorList>
    </citation>
    <scope>NUCLEOTIDE SEQUENCE [LARGE SCALE GENOMIC DNA]</scope>
    <source>
        <strain evidence="6 7">PAMC 26569</strain>
    </source>
</reference>
<feature type="transmembrane region" description="Helical" evidence="5">
    <location>
        <begin position="426"/>
        <end position="444"/>
    </location>
</feature>
<dbReference type="Proteomes" id="UP000500767">
    <property type="component" value="Chromosome"/>
</dbReference>
<dbReference type="KEGG" id="lck:HN018_00960"/>
<keyword evidence="2 5" id="KW-0812">Transmembrane</keyword>
<feature type="transmembrane region" description="Helical" evidence="5">
    <location>
        <begin position="365"/>
        <end position="387"/>
    </location>
</feature>
<keyword evidence="7" id="KW-1185">Reference proteome</keyword>
<feature type="transmembrane region" description="Helical" evidence="5">
    <location>
        <begin position="280"/>
        <end position="302"/>
    </location>
</feature>
<dbReference type="PANTHER" id="PTHR47547">
    <property type="match status" value="1"/>
</dbReference>
<evidence type="ECO:0000256" key="4">
    <source>
        <dbReference type="ARBA" id="ARBA00023136"/>
    </source>
</evidence>
<dbReference type="Gene3D" id="1.20.1740.10">
    <property type="entry name" value="Amino acid/polyamine transporter I"/>
    <property type="match status" value="1"/>
</dbReference>
<feature type="transmembrane region" description="Helical" evidence="5">
    <location>
        <begin position="399"/>
        <end position="420"/>
    </location>
</feature>
<evidence type="ECO:0000256" key="2">
    <source>
        <dbReference type="ARBA" id="ARBA00022692"/>
    </source>
</evidence>
<dbReference type="GO" id="GO:0022857">
    <property type="term" value="F:transmembrane transporter activity"/>
    <property type="evidence" value="ECO:0007669"/>
    <property type="project" value="InterPro"/>
</dbReference>
<evidence type="ECO:0000256" key="5">
    <source>
        <dbReference type="SAM" id="Phobius"/>
    </source>
</evidence>
<dbReference type="EMBL" id="CP053708">
    <property type="protein sequence ID" value="QKE92341.1"/>
    <property type="molecule type" value="Genomic_DNA"/>
</dbReference>
<dbReference type="AlphaFoldDB" id="A0A6M8HW90"/>
<evidence type="ECO:0000313" key="7">
    <source>
        <dbReference type="Proteomes" id="UP000500767"/>
    </source>
</evidence>
<dbReference type="Pfam" id="PF13520">
    <property type="entry name" value="AA_permease_2"/>
    <property type="match status" value="1"/>
</dbReference>
<feature type="transmembrane region" description="Helical" evidence="5">
    <location>
        <begin position="236"/>
        <end position="260"/>
    </location>
</feature>
<feature type="transmembrane region" description="Helical" evidence="5">
    <location>
        <begin position="48"/>
        <end position="78"/>
    </location>
</feature>
<name>A0A6M8HW90_9PROT</name>
<feature type="transmembrane region" description="Helical" evidence="5">
    <location>
        <begin position="21"/>
        <end position="42"/>
    </location>
</feature>
<feature type="transmembrane region" description="Helical" evidence="5">
    <location>
        <begin position="456"/>
        <end position="477"/>
    </location>
</feature>
<keyword evidence="4 5" id="KW-0472">Membrane</keyword>
<evidence type="ECO:0000256" key="1">
    <source>
        <dbReference type="ARBA" id="ARBA00004141"/>
    </source>
</evidence>
<gene>
    <name evidence="6" type="ORF">HN018_00960</name>
</gene>
<feature type="transmembrane region" description="Helical" evidence="5">
    <location>
        <begin position="90"/>
        <end position="113"/>
    </location>
</feature>
<accession>A0A6M8HW90</accession>
<organism evidence="6 7">
    <name type="scientific">Lichenicola cladoniae</name>
    <dbReference type="NCBI Taxonomy" id="1484109"/>
    <lineage>
        <taxon>Bacteria</taxon>
        <taxon>Pseudomonadati</taxon>
        <taxon>Pseudomonadota</taxon>
        <taxon>Alphaproteobacteria</taxon>
        <taxon>Acetobacterales</taxon>
        <taxon>Acetobacteraceae</taxon>
        <taxon>Lichenicola</taxon>
    </lineage>
</organism>
<feature type="transmembrane region" description="Helical" evidence="5">
    <location>
        <begin position="489"/>
        <end position="507"/>
    </location>
</feature>
<feature type="transmembrane region" description="Helical" evidence="5">
    <location>
        <begin position="341"/>
        <end position="359"/>
    </location>
</feature>
<dbReference type="GO" id="GO:0016020">
    <property type="term" value="C:membrane"/>
    <property type="evidence" value="ECO:0007669"/>
    <property type="project" value="UniProtKB-SubCell"/>
</dbReference>
<dbReference type="PIRSF" id="PIRSF006060">
    <property type="entry name" value="AA_transporter"/>
    <property type="match status" value="1"/>
</dbReference>
<comment type="subcellular location">
    <subcellularLocation>
        <location evidence="1">Membrane</location>
        <topology evidence="1">Multi-pass membrane protein</topology>
    </subcellularLocation>
</comment>
<evidence type="ECO:0000256" key="3">
    <source>
        <dbReference type="ARBA" id="ARBA00022989"/>
    </source>
</evidence>
<feature type="transmembrane region" description="Helical" evidence="5">
    <location>
        <begin position="203"/>
        <end position="224"/>
    </location>
</feature>